<dbReference type="AlphaFoldDB" id="A0A8W8JTH0"/>
<accession>A0A8W8JTH0</accession>
<proteinExistence type="predicted"/>
<keyword evidence="1" id="KW-0472">Membrane</keyword>
<evidence type="ECO:0000256" key="2">
    <source>
        <dbReference type="SAM" id="SignalP"/>
    </source>
</evidence>
<protein>
    <submittedName>
        <fullName evidence="3">Uncharacterized protein</fullName>
    </submittedName>
</protein>
<dbReference type="EnsemblMetazoa" id="G20863.1">
    <property type="protein sequence ID" value="G20863.1:cds"/>
    <property type="gene ID" value="G20863"/>
</dbReference>
<dbReference type="Proteomes" id="UP000005408">
    <property type="component" value="Unassembled WGS sequence"/>
</dbReference>
<sequence>MADYNIVLFLSILCPLTRAAQDYITMSVCPPGAREWQIEAGRKKCKQPSPDYLCAAIENWPGHFGEICTKFGLSPSGTCVVLNNLTHNVDSVPCKAQEGCPDKPYSPKELYNWPVCYGNFYGKDRTTSTQIKTNVQENTTLIILEPDAEPGDSGLIIGVVLAILLILICSLVVVFILDKRFKWGLMTRLRSCAPGPKTLRCMFREFHMAAAESPVKHDLDNLTDVNIGDMAEANVITDIRIGKSSRAFLNAVLI</sequence>
<evidence type="ECO:0000256" key="1">
    <source>
        <dbReference type="SAM" id="Phobius"/>
    </source>
</evidence>
<evidence type="ECO:0000313" key="4">
    <source>
        <dbReference type="Proteomes" id="UP000005408"/>
    </source>
</evidence>
<evidence type="ECO:0000313" key="3">
    <source>
        <dbReference type="EnsemblMetazoa" id="G20863.1:cds"/>
    </source>
</evidence>
<keyword evidence="4" id="KW-1185">Reference proteome</keyword>
<feature type="chain" id="PRO_5036482439" evidence="2">
    <location>
        <begin position="20"/>
        <end position="254"/>
    </location>
</feature>
<reference evidence="3" key="1">
    <citation type="submission" date="2022-08" db="UniProtKB">
        <authorList>
            <consortium name="EnsemblMetazoa"/>
        </authorList>
    </citation>
    <scope>IDENTIFICATION</scope>
    <source>
        <strain evidence="3">05x7-T-G4-1.051#20</strain>
    </source>
</reference>
<organism evidence="3 4">
    <name type="scientific">Magallana gigas</name>
    <name type="common">Pacific oyster</name>
    <name type="synonym">Crassostrea gigas</name>
    <dbReference type="NCBI Taxonomy" id="29159"/>
    <lineage>
        <taxon>Eukaryota</taxon>
        <taxon>Metazoa</taxon>
        <taxon>Spiralia</taxon>
        <taxon>Lophotrochozoa</taxon>
        <taxon>Mollusca</taxon>
        <taxon>Bivalvia</taxon>
        <taxon>Autobranchia</taxon>
        <taxon>Pteriomorphia</taxon>
        <taxon>Ostreida</taxon>
        <taxon>Ostreoidea</taxon>
        <taxon>Ostreidae</taxon>
        <taxon>Magallana</taxon>
    </lineage>
</organism>
<keyword evidence="1" id="KW-1133">Transmembrane helix</keyword>
<feature type="signal peptide" evidence="2">
    <location>
        <begin position="1"/>
        <end position="19"/>
    </location>
</feature>
<keyword evidence="2" id="KW-0732">Signal</keyword>
<keyword evidence="1" id="KW-0812">Transmembrane</keyword>
<feature type="transmembrane region" description="Helical" evidence="1">
    <location>
        <begin position="155"/>
        <end position="177"/>
    </location>
</feature>
<name>A0A8W8JTH0_MAGGI</name>